<dbReference type="EMBL" id="JAUTAN010000001">
    <property type="protein sequence ID" value="MDQ1102871.1"/>
    <property type="molecule type" value="Genomic_DNA"/>
</dbReference>
<evidence type="ECO:0000256" key="7">
    <source>
        <dbReference type="ARBA" id="ARBA00023012"/>
    </source>
</evidence>
<evidence type="ECO:0000256" key="1">
    <source>
        <dbReference type="ARBA" id="ARBA00000085"/>
    </source>
</evidence>
<dbReference type="RefSeq" id="WP_307198325.1">
    <property type="nucleotide sequence ID" value="NZ_JAUTAN010000001.1"/>
</dbReference>
<dbReference type="InterPro" id="IPR004358">
    <property type="entry name" value="Sig_transdc_His_kin-like_C"/>
</dbReference>
<sequence length="788" mass="88689">MFKVSARTVLELGAELISSDIIAFYELIKNGFDANSQAGVDIEFDVVLTQNDYVRASRKIREAVDEDVSLEQLISSIEERFLVGASDHARHTYLSELRAATTLDELLVAMERAQEKANSITVSDRGHGMSRDDLVNNFLVIGTPSRKAGVDVALRSGEANTPFLGEKGIGRLSAMRLGDRLQVTTSRAGDRHENVLEINWKDFDRLDAFIEEIPVAPRTGVQKSDRSSSGTRIRVSDLSGNWTAEKVIQMCNEEFGRLTDPFVNARRRPRVAVVWNGTRLDIPAMPRTLTDAAHARVVGSYRVVDGQPLLTTTVEVLDLGFEHPPVADSLTQELADLQSTLIGKGDEVSDAALLTVGDFSFEIHWFNRRRLSRVDSVGDGRAIRDQQDQWSGILMFRDGFRVFPYGEEEDDWLELDRRALRRSGYSLNKTQFVGRVNISRTKNPQLVDQTNREGLRETPEQRVLLEIVRYSIQDRLGIEMRAVERAHKSAKIDLSEAKNRVEELRTSARVAVGQLRTVTPKEGRQAVIQVEQTLLELDEFARAAHARIAEVEKESRQMVEMAGVGLMVEVVAHELARATQNSLRALERLRGAELPEKVASHLSTLRVEMISISKRVRVLDPMSVSGRQRREVFSLDALVRETMDAHESQFARHSVRVELDLDAAVRIRAVKGMIVQILENLISNSIYWMDMRSERESRHRPLIKIAVESNPPTLTFEDNGRGVSAVNRDKIFQPFFSLKDTKRRRGLGLFIARDAAEYNGGSLELSEVKNSETGRHHRFVLTLPGGDR</sequence>
<evidence type="ECO:0000256" key="2">
    <source>
        <dbReference type="ARBA" id="ARBA00012438"/>
    </source>
</evidence>
<dbReference type="Pfam" id="PF02518">
    <property type="entry name" value="HATPase_c"/>
    <property type="match status" value="1"/>
</dbReference>
<feature type="domain" description="Histidine kinase" evidence="9">
    <location>
        <begin position="570"/>
        <end position="787"/>
    </location>
</feature>
<comment type="catalytic activity">
    <reaction evidence="1">
        <text>ATP + protein L-histidine = ADP + protein N-phospho-L-histidine.</text>
        <dbReference type="EC" id="2.7.13.3"/>
    </reaction>
</comment>
<proteinExistence type="predicted"/>
<keyword evidence="6" id="KW-0067">ATP-binding</keyword>
<dbReference type="AlphaFoldDB" id="A0AAJ1TV57"/>
<comment type="caution">
    <text evidence="10">The sequence shown here is derived from an EMBL/GenBank/DDBJ whole genome shotgun (WGS) entry which is preliminary data.</text>
</comment>
<evidence type="ECO:0000259" key="9">
    <source>
        <dbReference type="PROSITE" id="PS50109"/>
    </source>
</evidence>
<keyword evidence="4" id="KW-0547">Nucleotide-binding</keyword>
<dbReference type="EC" id="2.7.13.3" evidence="2"/>
<dbReference type="SUPFAM" id="SSF55874">
    <property type="entry name" value="ATPase domain of HSP90 chaperone/DNA topoisomerase II/histidine kinase"/>
    <property type="match status" value="2"/>
</dbReference>
<feature type="coiled-coil region" evidence="8">
    <location>
        <begin position="480"/>
        <end position="507"/>
    </location>
</feature>
<organism evidence="10 11">
    <name type="scientific">Nocardioides zeae</name>
    <dbReference type="NCBI Taxonomy" id="1457234"/>
    <lineage>
        <taxon>Bacteria</taxon>
        <taxon>Bacillati</taxon>
        <taxon>Actinomycetota</taxon>
        <taxon>Actinomycetes</taxon>
        <taxon>Propionibacteriales</taxon>
        <taxon>Nocardioidaceae</taxon>
        <taxon>Nocardioides</taxon>
    </lineage>
</organism>
<dbReference type="InterPro" id="IPR005467">
    <property type="entry name" value="His_kinase_dom"/>
</dbReference>
<dbReference type="PANTHER" id="PTHR43065">
    <property type="entry name" value="SENSOR HISTIDINE KINASE"/>
    <property type="match status" value="1"/>
</dbReference>
<protein>
    <recommendedName>
        <fullName evidence="2">histidine kinase</fullName>
        <ecNumber evidence="2">2.7.13.3</ecNumber>
    </recommendedName>
</protein>
<dbReference type="GO" id="GO:0000160">
    <property type="term" value="P:phosphorelay signal transduction system"/>
    <property type="evidence" value="ECO:0007669"/>
    <property type="project" value="UniProtKB-KW"/>
</dbReference>
<keyword evidence="3" id="KW-0808">Transferase</keyword>
<dbReference type="GO" id="GO:0005524">
    <property type="term" value="F:ATP binding"/>
    <property type="evidence" value="ECO:0007669"/>
    <property type="project" value="UniProtKB-KW"/>
</dbReference>
<dbReference type="PROSITE" id="PS50109">
    <property type="entry name" value="HIS_KIN"/>
    <property type="match status" value="1"/>
</dbReference>
<dbReference type="GO" id="GO:0004673">
    <property type="term" value="F:protein histidine kinase activity"/>
    <property type="evidence" value="ECO:0007669"/>
    <property type="project" value="UniProtKB-EC"/>
</dbReference>
<evidence type="ECO:0000256" key="3">
    <source>
        <dbReference type="ARBA" id="ARBA00022679"/>
    </source>
</evidence>
<evidence type="ECO:0000313" key="10">
    <source>
        <dbReference type="EMBL" id="MDQ1102871.1"/>
    </source>
</evidence>
<name>A0AAJ1TV57_9ACTN</name>
<dbReference type="PRINTS" id="PR00344">
    <property type="entry name" value="BCTRLSENSOR"/>
</dbReference>
<accession>A0AAJ1TV57</accession>
<gene>
    <name evidence="10" type="ORF">QE405_000155</name>
</gene>
<dbReference type="InterPro" id="IPR003594">
    <property type="entry name" value="HATPase_dom"/>
</dbReference>
<keyword evidence="7" id="KW-0902">Two-component regulatory system</keyword>
<keyword evidence="8" id="KW-0175">Coiled coil</keyword>
<evidence type="ECO:0000256" key="5">
    <source>
        <dbReference type="ARBA" id="ARBA00022777"/>
    </source>
</evidence>
<evidence type="ECO:0000313" key="11">
    <source>
        <dbReference type="Proteomes" id="UP001239215"/>
    </source>
</evidence>
<evidence type="ECO:0000256" key="6">
    <source>
        <dbReference type="ARBA" id="ARBA00022840"/>
    </source>
</evidence>
<dbReference type="InterPro" id="IPR036890">
    <property type="entry name" value="HATPase_C_sf"/>
</dbReference>
<dbReference type="PANTHER" id="PTHR43065:SF46">
    <property type="entry name" value="C4-DICARBOXYLATE TRANSPORT SENSOR PROTEIN DCTB"/>
    <property type="match status" value="1"/>
</dbReference>
<dbReference type="SMART" id="SM00387">
    <property type="entry name" value="HATPase_c"/>
    <property type="match status" value="1"/>
</dbReference>
<dbReference type="Pfam" id="PF13589">
    <property type="entry name" value="HATPase_c_3"/>
    <property type="match status" value="1"/>
</dbReference>
<dbReference type="Gene3D" id="3.30.565.10">
    <property type="entry name" value="Histidine kinase-like ATPase, C-terminal domain"/>
    <property type="match status" value="2"/>
</dbReference>
<evidence type="ECO:0000256" key="8">
    <source>
        <dbReference type="SAM" id="Coils"/>
    </source>
</evidence>
<keyword evidence="5 10" id="KW-0418">Kinase</keyword>
<dbReference type="Proteomes" id="UP001239215">
    <property type="component" value="Unassembled WGS sequence"/>
</dbReference>
<reference evidence="10" key="1">
    <citation type="submission" date="2023-07" db="EMBL/GenBank/DDBJ databases">
        <title>Functional and genomic diversity of the sorghum phyllosphere microbiome.</title>
        <authorList>
            <person name="Shade A."/>
        </authorList>
    </citation>
    <scope>NUCLEOTIDE SEQUENCE</scope>
    <source>
        <strain evidence="10">SORGH_AS_1067</strain>
    </source>
</reference>
<evidence type="ECO:0000256" key="4">
    <source>
        <dbReference type="ARBA" id="ARBA00022741"/>
    </source>
</evidence>